<gene>
    <name evidence="6" type="ORF">KCU76_g5563</name>
</gene>
<keyword evidence="3" id="KW-0862">Zinc</keyword>
<dbReference type="AlphaFoldDB" id="A0A9P8JAY7"/>
<dbReference type="Gene3D" id="6.10.140.2220">
    <property type="match status" value="1"/>
</dbReference>
<proteinExistence type="predicted"/>
<dbReference type="Proteomes" id="UP000779574">
    <property type="component" value="Unassembled WGS sequence"/>
</dbReference>
<reference evidence="6" key="1">
    <citation type="journal article" date="2021" name="J Fungi (Basel)">
        <title>Virulence traits and population genomics of the black yeast Aureobasidium melanogenum.</title>
        <authorList>
            <person name="Cernosa A."/>
            <person name="Sun X."/>
            <person name="Gostincar C."/>
            <person name="Fang C."/>
            <person name="Gunde-Cimerman N."/>
            <person name="Song Z."/>
        </authorList>
    </citation>
    <scope>NUCLEOTIDE SEQUENCE</scope>
    <source>
        <strain evidence="6">EXF-9911</strain>
    </source>
</reference>
<keyword evidence="1" id="KW-0479">Metal-binding</keyword>
<feature type="domain" description="MYND-type" evidence="5">
    <location>
        <begin position="8"/>
        <end position="43"/>
    </location>
</feature>
<evidence type="ECO:0000256" key="3">
    <source>
        <dbReference type="ARBA" id="ARBA00022833"/>
    </source>
</evidence>
<evidence type="ECO:0000256" key="1">
    <source>
        <dbReference type="ARBA" id="ARBA00022723"/>
    </source>
</evidence>
<dbReference type="EMBL" id="JAHFXF010000175">
    <property type="protein sequence ID" value="KAG9694003.1"/>
    <property type="molecule type" value="Genomic_DNA"/>
</dbReference>
<accession>A0A9P8JAY7</accession>
<dbReference type="SUPFAM" id="SSF144232">
    <property type="entry name" value="HIT/MYND zinc finger-like"/>
    <property type="match status" value="1"/>
</dbReference>
<evidence type="ECO:0000256" key="4">
    <source>
        <dbReference type="PROSITE-ProRule" id="PRU00134"/>
    </source>
</evidence>
<evidence type="ECO:0000313" key="6">
    <source>
        <dbReference type="EMBL" id="KAG9694003.1"/>
    </source>
</evidence>
<protein>
    <recommendedName>
        <fullName evidence="5">MYND-type domain-containing protein</fullName>
    </recommendedName>
</protein>
<dbReference type="GO" id="GO:0008270">
    <property type="term" value="F:zinc ion binding"/>
    <property type="evidence" value="ECO:0007669"/>
    <property type="project" value="UniProtKB-KW"/>
</dbReference>
<sequence>MASTGEQCAVCSKPGKLCASCNNIHYCGAECQKADWKVHKLVCRTFKAVREPPGPNMMRVLVFPFNNTNPEFRWMPIRPTKVRRPETGFLFGVGSRYKKNMPAETDFRSIIQDPKTGERLRHRITIQFREEYKNDGSFPNAAINSLVGGPPALGLAGPVIAYSNVDVKRGQEAHSTDLDTSDLNVIKAWFSHGYYECKDEHFYEERLKKKDNYLNMAGLKECCEAWEAEQRAAGKPVRQWTIEDFCSPASLAEVLAQYNEMHAYKEKRDAKQKAEAKVGTSTAERDFSIPVSREELAWREELDISGRNFNPLNMEEIVECNPWLAGLLKFRSKNRG</sequence>
<dbReference type="InterPro" id="IPR002893">
    <property type="entry name" value="Znf_MYND"/>
</dbReference>
<name>A0A9P8JAY7_AURME</name>
<evidence type="ECO:0000313" key="7">
    <source>
        <dbReference type="Proteomes" id="UP000779574"/>
    </source>
</evidence>
<dbReference type="Pfam" id="PF01753">
    <property type="entry name" value="zf-MYND"/>
    <property type="match status" value="1"/>
</dbReference>
<reference evidence="6" key="2">
    <citation type="submission" date="2021-08" db="EMBL/GenBank/DDBJ databases">
        <authorList>
            <person name="Gostincar C."/>
            <person name="Sun X."/>
            <person name="Song Z."/>
            <person name="Gunde-Cimerman N."/>
        </authorList>
    </citation>
    <scope>NUCLEOTIDE SEQUENCE</scope>
    <source>
        <strain evidence="6">EXF-9911</strain>
    </source>
</reference>
<comment type="caution">
    <text evidence="6">The sequence shown here is derived from an EMBL/GenBank/DDBJ whole genome shotgun (WGS) entry which is preliminary data.</text>
</comment>
<evidence type="ECO:0000256" key="2">
    <source>
        <dbReference type="ARBA" id="ARBA00022771"/>
    </source>
</evidence>
<organism evidence="6 7">
    <name type="scientific">Aureobasidium melanogenum</name>
    <name type="common">Aureobasidium pullulans var. melanogenum</name>
    <dbReference type="NCBI Taxonomy" id="46634"/>
    <lineage>
        <taxon>Eukaryota</taxon>
        <taxon>Fungi</taxon>
        <taxon>Dikarya</taxon>
        <taxon>Ascomycota</taxon>
        <taxon>Pezizomycotina</taxon>
        <taxon>Dothideomycetes</taxon>
        <taxon>Dothideomycetidae</taxon>
        <taxon>Dothideales</taxon>
        <taxon>Saccotheciaceae</taxon>
        <taxon>Aureobasidium</taxon>
    </lineage>
</organism>
<dbReference type="PROSITE" id="PS50865">
    <property type="entry name" value="ZF_MYND_2"/>
    <property type="match status" value="1"/>
</dbReference>
<dbReference type="OrthoDB" id="437457at2759"/>
<keyword evidence="2 4" id="KW-0863">Zinc-finger</keyword>
<evidence type="ECO:0000259" key="5">
    <source>
        <dbReference type="PROSITE" id="PS50865"/>
    </source>
</evidence>
<feature type="non-terminal residue" evidence="6">
    <location>
        <position position="336"/>
    </location>
</feature>